<dbReference type="Gene3D" id="1.20.1250.20">
    <property type="entry name" value="MFS general substrate transporter like domains"/>
    <property type="match status" value="1"/>
</dbReference>
<dbReference type="PROSITE" id="PS00191">
    <property type="entry name" value="CYTOCHROME_B5_1"/>
    <property type="match status" value="1"/>
</dbReference>
<comment type="caution">
    <text evidence="11">The sequence shown here is derived from an EMBL/GenBank/DDBJ whole genome shotgun (WGS) entry which is preliminary data.</text>
</comment>
<dbReference type="Gene3D" id="3.20.20.70">
    <property type="entry name" value="Aldolase class I"/>
    <property type="match status" value="1"/>
</dbReference>
<feature type="region of interest" description="Disordered" evidence="7">
    <location>
        <begin position="966"/>
        <end position="1025"/>
    </location>
</feature>
<dbReference type="GO" id="GO:0016020">
    <property type="term" value="C:membrane"/>
    <property type="evidence" value="ECO:0007669"/>
    <property type="project" value="UniProtKB-SubCell"/>
</dbReference>
<dbReference type="SUPFAM" id="SSF55856">
    <property type="entry name" value="Cytochrome b5-like heme/steroid binding domain"/>
    <property type="match status" value="1"/>
</dbReference>
<dbReference type="Pfam" id="PF01070">
    <property type="entry name" value="FMN_dh"/>
    <property type="match status" value="1"/>
</dbReference>
<dbReference type="InterPro" id="IPR001199">
    <property type="entry name" value="Cyt_B5-like_heme/steroid-bd"/>
</dbReference>
<organism evidence="11 12">
    <name type="scientific">Saitozyma podzolica</name>
    <dbReference type="NCBI Taxonomy" id="1890683"/>
    <lineage>
        <taxon>Eukaryota</taxon>
        <taxon>Fungi</taxon>
        <taxon>Dikarya</taxon>
        <taxon>Basidiomycota</taxon>
        <taxon>Agaricomycotina</taxon>
        <taxon>Tremellomycetes</taxon>
        <taxon>Tremellales</taxon>
        <taxon>Trimorphomycetaceae</taxon>
        <taxon>Saitozyma</taxon>
    </lineage>
</organism>
<evidence type="ECO:0000256" key="8">
    <source>
        <dbReference type="SAM" id="Phobius"/>
    </source>
</evidence>
<dbReference type="AlphaFoldDB" id="A0A427YJI9"/>
<feature type="domain" description="Cytochrome b5 heme-binding" evidence="9">
    <location>
        <begin position="432"/>
        <end position="511"/>
    </location>
</feature>
<evidence type="ECO:0000256" key="5">
    <source>
        <dbReference type="ARBA" id="ARBA00023002"/>
    </source>
</evidence>
<feature type="transmembrane region" description="Helical" evidence="8">
    <location>
        <begin position="137"/>
        <end position="156"/>
    </location>
</feature>
<dbReference type="InterPro" id="IPR037458">
    <property type="entry name" value="L-MDH/L-LDH_FMN-bd"/>
</dbReference>
<dbReference type="InterPro" id="IPR011701">
    <property type="entry name" value="MFS"/>
</dbReference>
<feature type="region of interest" description="Disordered" evidence="7">
    <location>
        <begin position="1073"/>
        <end position="1125"/>
    </location>
</feature>
<dbReference type="InterPro" id="IPR000262">
    <property type="entry name" value="FMN-dep_DH"/>
</dbReference>
<reference evidence="11 12" key="1">
    <citation type="submission" date="2018-11" db="EMBL/GenBank/DDBJ databases">
        <title>Genome sequence of Saitozyma podzolica DSM 27192.</title>
        <authorList>
            <person name="Aliyu H."/>
            <person name="Gorte O."/>
            <person name="Ochsenreither K."/>
        </authorList>
    </citation>
    <scope>NUCLEOTIDE SEQUENCE [LARGE SCALE GENOMIC DNA]</scope>
    <source>
        <strain evidence="11 12">DSM 27192</strain>
    </source>
</reference>
<dbReference type="GO" id="GO:0006089">
    <property type="term" value="P:lactate metabolic process"/>
    <property type="evidence" value="ECO:0007669"/>
    <property type="project" value="TreeGrafter"/>
</dbReference>
<protein>
    <recommendedName>
        <fullName evidence="13">Cytochrome b2, mitochondrial</fullName>
    </recommendedName>
</protein>
<dbReference type="GO" id="GO:0046872">
    <property type="term" value="F:metal ion binding"/>
    <property type="evidence" value="ECO:0007669"/>
    <property type="project" value="UniProtKB-KW"/>
</dbReference>
<dbReference type="PANTHER" id="PTHR10578:SF101">
    <property type="entry name" value="L-LACTATE DEHYDROGENASE (CYTOCHROME B2)"/>
    <property type="match status" value="1"/>
</dbReference>
<dbReference type="PANTHER" id="PTHR10578">
    <property type="entry name" value="S -2-HYDROXY-ACID OXIDASE-RELATED"/>
    <property type="match status" value="1"/>
</dbReference>
<dbReference type="OrthoDB" id="1925334at2759"/>
<feature type="domain" description="FMN hydroxy acid dehydrogenase" evidence="10">
    <location>
        <begin position="550"/>
        <end position="940"/>
    </location>
</feature>
<feature type="compositionally biased region" description="Low complexity" evidence="7">
    <location>
        <begin position="975"/>
        <end position="1006"/>
    </location>
</feature>
<evidence type="ECO:0000256" key="2">
    <source>
        <dbReference type="ARBA" id="ARBA00004141"/>
    </source>
</evidence>
<dbReference type="Pfam" id="PF00173">
    <property type="entry name" value="Cyt-b5"/>
    <property type="match status" value="1"/>
</dbReference>
<dbReference type="GO" id="GO:0004460">
    <property type="term" value="F:L-lactate dehydrogenase (cytochrome) activity"/>
    <property type="evidence" value="ECO:0007669"/>
    <property type="project" value="TreeGrafter"/>
</dbReference>
<evidence type="ECO:0000256" key="4">
    <source>
        <dbReference type="ARBA" id="ARBA00022723"/>
    </source>
</evidence>
<feature type="compositionally biased region" description="Low complexity" evidence="7">
    <location>
        <begin position="1087"/>
        <end position="1113"/>
    </location>
</feature>
<dbReference type="Pfam" id="PF07690">
    <property type="entry name" value="MFS_1"/>
    <property type="match status" value="1"/>
</dbReference>
<feature type="region of interest" description="Disordered" evidence="7">
    <location>
        <begin position="1040"/>
        <end position="1059"/>
    </location>
</feature>
<feature type="transmembrane region" description="Helical" evidence="8">
    <location>
        <begin position="168"/>
        <end position="193"/>
    </location>
</feature>
<dbReference type="InterPro" id="IPR037396">
    <property type="entry name" value="FMN_HAD"/>
</dbReference>
<keyword evidence="4" id="KW-0479">Metal-binding</keyword>
<evidence type="ECO:0000313" key="11">
    <source>
        <dbReference type="EMBL" id="RSH91226.1"/>
    </source>
</evidence>
<dbReference type="GO" id="GO:0020037">
    <property type="term" value="F:heme binding"/>
    <property type="evidence" value="ECO:0007669"/>
    <property type="project" value="InterPro"/>
</dbReference>
<feature type="transmembrane region" description="Helical" evidence="8">
    <location>
        <begin position="240"/>
        <end position="260"/>
    </location>
</feature>
<dbReference type="Gene3D" id="3.10.120.10">
    <property type="entry name" value="Cytochrome b5-like heme/steroid binding domain"/>
    <property type="match status" value="1"/>
</dbReference>
<dbReference type="PROSITE" id="PS50255">
    <property type="entry name" value="CYTOCHROME_B5_2"/>
    <property type="match status" value="1"/>
</dbReference>
<dbReference type="InterPro" id="IPR036400">
    <property type="entry name" value="Cyt_B5-like_heme/steroid_sf"/>
</dbReference>
<evidence type="ECO:0000313" key="12">
    <source>
        <dbReference type="Proteomes" id="UP000279259"/>
    </source>
</evidence>
<proteinExistence type="predicted"/>
<comment type="cofactor">
    <cofactor evidence="1">
        <name>FMN</name>
        <dbReference type="ChEBI" id="CHEBI:58210"/>
    </cofactor>
</comment>
<keyword evidence="6" id="KW-0408">Iron</keyword>
<evidence type="ECO:0000259" key="10">
    <source>
        <dbReference type="PROSITE" id="PS51349"/>
    </source>
</evidence>
<dbReference type="InterPro" id="IPR018506">
    <property type="entry name" value="Cyt_B5_heme-BS"/>
</dbReference>
<dbReference type="InterPro" id="IPR036259">
    <property type="entry name" value="MFS_trans_sf"/>
</dbReference>
<evidence type="ECO:0000256" key="1">
    <source>
        <dbReference type="ARBA" id="ARBA00001917"/>
    </source>
</evidence>
<comment type="subcellular location">
    <subcellularLocation>
        <location evidence="2">Membrane</location>
        <topology evidence="2">Multi-pass membrane protein</topology>
    </subcellularLocation>
</comment>
<keyword evidence="8" id="KW-0472">Membrane</keyword>
<evidence type="ECO:0000256" key="3">
    <source>
        <dbReference type="ARBA" id="ARBA00022617"/>
    </source>
</evidence>
<dbReference type="CDD" id="cd02922">
    <property type="entry name" value="FCB2_FMN"/>
    <property type="match status" value="1"/>
</dbReference>
<name>A0A427YJI9_9TREE</name>
<keyword evidence="3" id="KW-0349">Heme</keyword>
<dbReference type="SUPFAM" id="SSF103473">
    <property type="entry name" value="MFS general substrate transporter"/>
    <property type="match status" value="1"/>
</dbReference>
<dbReference type="STRING" id="1890683.A0A427YJI9"/>
<dbReference type="PROSITE" id="PS00557">
    <property type="entry name" value="FMN_HYDROXY_ACID_DH_1"/>
    <property type="match status" value="1"/>
</dbReference>
<keyword evidence="8" id="KW-0812">Transmembrane</keyword>
<feature type="transmembrane region" description="Helical" evidence="8">
    <location>
        <begin position="31"/>
        <end position="54"/>
    </location>
</feature>
<feature type="region of interest" description="Disordered" evidence="7">
    <location>
        <begin position="517"/>
        <end position="545"/>
    </location>
</feature>
<dbReference type="PROSITE" id="PS51349">
    <property type="entry name" value="FMN_HYDROXY_ACID_DH_2"/>
    <property type="match status" value="1"/>
</dbReference>
<dbReference type="GO" id="GO:0022857">
    <property type="term" value="F:transmembrane transporter activity"/>
    <property type="evidence" value="ECO:0007669"/>
    <property type="project" value="InterPro"/>
</dbReference>
<gene>
    <name evidence="11" type="ORF">EHS25_009525</name>
</gene>
<keyword evidence="12" id="KW-1185">Reference proteome</keyword>
<dbReference type="InterPro" id="IPR013785">
    <property type="entry name" value="Aldolase_TIM"/>
</dbReference>
<keyword evidence="8" id="KW-1133">Transmembrane helix</keyword>
<evidence type="ECO:0000259" key="9">
    <source>
        <dbReference type="PROSITE" id="PS50255"/>
    </source>
</evidence>
<evidence type="ECO:0000256" key="7">
    <source>
        <dbReference type="SAM" id="MobiDB-lite"/>
    </source>
</evidence>
<dbReference type="InterPro" id="IPR008259">
    <property type="entry name" value="FMN_hydac_DH_AS"/>
</dbReference>
<dbReference type="SMART" id="SM01117">
    <property type="entry name" value="Cyt-b5"/>
    <property type="match status" value="1"/>
</dbReference>
<dbReference type="SUPFAM" id="SSF51395">
    <property type="entry name" value="FMN-linked oxidoreductases"/>
    <property type="match status" value="1"/>
</dbReference>
<sequence length="1178" mass="129460">MQLPPGYHLHAGGSVTLGMVADIWEPHNQQWAVAFVVFSSVFGSVIAPIVGPFVQANLSWHWICWTQLIFGGFVQVLHFFVPETRASVLLDREARRRRKNGQSNVYGPNEVREHRFSAHEIIKTWTRPFIMFVSEPIVLWCSLLSGFSDALIFTFLEAFTPVYQQWGFSTTMMATTFVPIAIGYFIAYASYIPPLAKQRRILANNPDARPEMRLWWLLYTAPLEPIGLIGFAWTSLGPPHVHWIAPMIFSALVGIANFSIYMSTIDYMIAAYGPYSASATGGNGLCRDFLAGIAAMYSTPFYTNVGGSSYRLHLEWPSTILAVLAALLMIPIYVFYFYGEWFRARSKFALSIAGERKDKTVEKTTRREIEGVSTSPPPSLHVRGRWLGLAGAAIVIPTYLWLNTARLDSQPDVVHSDVPDRVHGANRKGKKGPTVTIRDVLDHKQGEEVWVVINGNVYNMTEFLDDHPGGREIITSNRSKDVTPIFRPRHPSDQLEEDNLPPNVHWLGRLDVEGASDEDKSELRLKVSKEEEDEESRVKREREKMEERGLGVQDVRPPLTTQKFAEPMLSKIAWAYYASAGDDEITKVANADAYQKVQFRPRILRKVAEADATTEILGKPSRIPVFISPAAMAKLGHPDGEVNLTKGAGNTGIIQCISSNASCSLEEMTAARSPSQPLFFQLYVNRKRDVATDLIKKVERLGMDAIFLTGDAPVGGKRERDLRLKGEFEGPAGGVSEKSDATQGVSQAMFAGVDPDLNWEDIPWIKTLTDKPIIVKGVQCVEDALLAYKHGAAGILISNHGGRQLDTTRPSLDVLLEIRKYAPQLFRPQFRGPTGLSKDLLEHPEQLTAADPRGEKEERKFEIYVDGGVSRGTDVVKALCLGANAVGVGRGFLFAQSVAGVQGVEHAVGILEQEILLALRLLGANKLEDLRPSMVEVKEKRPNPFLRTARPRVALHLARGYAAAAPRPEADFEEPAPAAESSSAPFRRAAASSSLGASQGHQSSASEVETPASHETRPHPLAVPINESAQSSIRGLRIDVHGQSISSATRARKRGPGPARTMAYIKAKNFAKAVREAQDGPNPNAPPSLSAATPPSSTIANTVSSGSASTGASPAWRGRVEPSSQPTLEDLLSKRIIADPPPADTPRYARMYASLRDSIDNAFVLKQLVPLARELGYM</sequence>
<dbReference type="EMBL" id="RSCD01000008">
    <property type="protein sequence ID" value="RSH91226.1"/>
    <property type="molecule type" value="Genomic_DNA"/>
</dbReference>
<feature type="compositionally biased region" description="Basic and acidic residues" evidence="7">
    <location>
        <begin position="536"/>
        <end position="545"/>
    </location>
</feature>
<feature type="transmembrane region" description="Helical" evidence="8">
    <location>
        <begin position="214"/>
        <end position="234"/>
    </location>
</feature>
<accession>A0A427YJI9</accession>
<feature type="compositionally biased region" description="Basic and acidic residues" evidence="7">
    <location>
        <begin position="517"/>
        <end position="529"/>
    </location>
</feature>
<evidence type="ECO:0000256" key="6">
    <source>
        <dbReference type="ARBA" id="ARBA00023004"/>
    </source>
</evidence>
<dbReference type="Proteomes" id="UP000279259">
    <property type="component" value="Unassembled WGS sequence"/>
</dbReference>
<evidence type="ECO:0008006" key="13">
    <source>
        <dbReference type="Google" id="ProtNLM"/>
    </source>
</evidence>
<keyword evidence="5" id="KW-0560">Oxidoreductase</keyword>
<feature type="transmembrane region" description="Helical" evidence="8">
    <location>
        <begin position="316"/>
        <end position="338"/>
    </location>
</feature>
<feature type="transmembrane region" description="Helical" evidence="8">
    <location>
        <begin position="60"/>
        <end position="81"/>
    </location>
</feature>